<dbReference type="AlphaFoldDB" id="A0A517XLW9"/>
<sequence length="404" mass="42203" precursor="true">MRLTFLLTLALAVPLGAADWPQFHGPGRDNHSAETGLAKEWPAAGPPVLWTKAVGQGWAGPVVAGGKLLVFHRVGDEEKLEALEPATGKGLWAFAYRTRYRDDFGMDEGPRATPTVAGGAVVTLGANGDLHAVDLATGKARWHRALLADYGADKGFFGVAGSPLVADGRVIVNVGAKGAGVVAFDAATGKEVWKATDDAAGYSSPVLATLDGKATAVVLTRDGLVGLDPATGAVRFTHPYKPRIRESVNAATPLVWNGDVFLTVSYGLGAALLRPTGAAVEEVWANDRSLSCQYNTPVRVGEFLYGAHGRADGAPPELRCVEWKTGAVKWARPRFGPASLIAADGGLFALTAGGELVRFDASPAGYVERGRAAVLGTPTRAAPALSDGRLFARDGTKLVCMNLK</sequence>
<proteinExistence type="predicted"/>
<organism evidence="3 4">
    <name type="scientific">Urbifossiella limnaea</name>
    <dbReference type="NCBI Taxonomy" id="2528023"/>
    <lineage>
        <taxon>Bacteria</taxon>
        <taxon>Pseudomonadati</taxon>
        <taxon>Planctomycetota</taxon>
        <taxon>Planctomycetia</taxon>
        <taxon>Gemmatales</taxon>
        <taxon>Gemmataceae</taxon>
        <taxon>Urbifossiella</taxon>
    </lineage>
</organism>
<dbReference type="InterPro" id="IPR018391">
    <property type="entry name" value="PQQ_b-propeller_rpt"/>
</dbReference>
<evidence type="ECO:0000313" key="3">
    <source>
        <dbReference type="EMBL" id="QDU18507.1"/>
    </source>
</evidence>
<evidence type="ECO:0000259" key="2">
    <source>
        <dbReference type="Pfam" id="PF13360"/>
    </source>
</evidence>
<dbReference type="InterPro" id="IPR015943">
    <property type="entry name" value="WD40/YVTN_repeat-like_dom_sf"/>
</dbReference>
<dbReference type="SMART" id="SM00564">
    <property type="entry name" value="PQQ"/>
    <property type="match status" value="4"/>
</dbReference>
<protein>
    <submittedName>
        <fullName evidence="3">Outer membrane biogenesis protein BamB</fullName>
    </submittedName>
</protein>
<dbReference type="RefSeq" id="WP_145233850.1">
    <property type="nucleotide sequence ID" value="NZ_CP036273.1"/>
</dbReference>
<dbReference type="KEGG" id="uli:ETAA1_03970"/>
<dbReference type="PANTHER" id="PTHR34512:SF30">
    <property type="entry name" value="OUTER MEMBRANE PROTEIN ASSEMBLY FACTOR BAMB"/>
    <property type="match status" value="1"/>
</dbReference>
<dbReference type="InterPro" id="IPR002372">
    <property type="entry name" value="PQQ_rpt_dom"/>
</dbReference>
<dbReference type="Proteomes" id="UP000319576">
    <property type="component" value="Chromosome"/>
</dbReference>
<dbReference type="EMBL" id="CP036273">
    <property type="protein sequence ID" value="QDU18507.1"/>
    <property type="molecule type" value="Genomic_DNA"/>
</dbReference>
<feature type="domain" description="Pyrrolo-quinoline quinone repeat" evidence="2">
    <location>
        <begin position="78"/>
        <end position="331"/>
    </location>
</feature>
<feature type="chain" id="PRO_5022054525" evidence="1">
    <location>
        <begin position="18"/>
        <end position="404"/>
    </location>
</feature>
<dbReference type="SUPFAM" id="SSF50998">
    <property type="entry name" value="Quinoprotein alcohol dehydrogenase-like"/>
    <property type="match status" value="1"/>
</dbReference>
<dbReference type="Pfam" id="PF13360">
    <property type="entry name" value="PQQ_2"/>
    <property type="match status" value="1"/>
</dbReference>
<dbReference type="PANTHER" id="PTHR34512">
    <property type="entry name" value="CELL SURFACE PROTEIN"/>
    <property type="match status" value="1"/>
</dbReference>
<dbReference type="InterPro" id="IPR011047">
    <property type="entry name" value="Quinoprotein_ADH-like_sf"/>
</dbReference>
<feature type="signal peptide" evidence="1">
    <location>
        <begin position="1"/>
        <end position="17"/>
    </location>
</feature>
<accession>A0A517XLW9</accession>
<gene>
    <name evidence="3" type="ORF">ETAA1_03970</name>
</gene>
<reference evidence="3 4" key="1">
    <citation type="submission" date="2019-02" db="EMBL/GenBank/DDBJ databases">
        <title>Deep-cultivation of Planctomycetes and their phenomic and genomic characterization uncovers novel biology.</title>
        <authorList>
            <person name="Wiegand S."/>
            <person name="Jogler M."/>
            <person name="Boedeker C."/>
            <person name="Pinto D."/>
            <person name="Vollmers J."/>
            <person name="Rivas-Marin E."/>
            <person name="Kohn T."/>
            <person name="Peeters S.H."/>
            <person name="Heuer A."/>
            <person name="Rast P."/>
            <person name="Oberbeckmann S."/>
            <person name="Bunk B."/>
            <person name="Jeske O."/>
            <person name="Meyerdierks A."/>
            <person name="Storesund J.E."/>
            <person name="Kallscheuer N."/>
            <person name="Luecker S."/>
            <person name="Lage O.M."/>
            <person name="Pohl T."/>
            <person name="Merkel B.J."/>
            <person name="Hornburger P."/>
            <person name="Mueller R.-W."/>
            <person name="Bruemmer F."/>
            <person name="Labrenz M."/>
            <person name="Spormann A.M."/>
            <person name="Op den Camp H."/>
            <person name="Overmann J."/>
            <person name="Amann R."/>
            <person name="Jetten M.S.M."/>
            <person name="Mascher T."/>
            <person name="Medema M.H."/>
            <person name="Devos D.P."/>
            <person name="Kaster A.-K."/>
            <person name="Ovreas L."/>
            <person name="Rohde M."/>
            <person name="Galperin M.Y."/>
            <person name="Jogler C."/>
        </authorList>
    </citation>
    <scope>NUCLEOTIDE SEQUENCE [LARGE SCALE GENOMIC DNA]</scope>
    <source>
        <strain evidence="3 4">ETA_A1</strain>
    </source>
</reference>
<keyword evidence="1" id="KW-0732">Signal</keyword>
<dbReference type="OrthoDB" id="9815737at2"/>
<dbReference type="Gene3D" id="2.130.10.10">
    <property type="entry name" value="YVTN repeat-like/Quinoprotein amine dehydrogenase"/>
    <property type="match status" value="1"/>
</dbReference>
<keyword evidence="4" id="KW-1185">Reference proteome</keyword>
<name>A0A517XLW9_9BACT</name>
<evidence type="ECO:0000256" key="1">
    <source>
        <dbReference type="SAM" id="SignalP"/>
    </source>
</evidence>
<evidence type="ECO:0000313" key="4">
    <source>
        <dbReference type="Proteomes" id="UP000319576"/>
    </source>
</evidence>